<dbReference type="InterPro" id="IPR014158">
    <property type="entry name" value="T4SS_VirB5"/>
</dbReference>
<name>A0A377BDK3_ECOLX</name>
<dbReference type="AlphaFoldDB" id="A0A377BDK3"/>
<evidence type="ECO:0000313" key="1">
    <source>
        <dbReference type="EMBL" id="STL59707.1"/>
    </source>
</evidence>
<dbReference type="Pfam" id="PF07996">
    <property type="entry name" value="T4SS"/>
    <property type="match status" value="1"/>
</dbReference>
<dbReference type="Gene3D" id="1.20.58.430">
    <property type="entry name" value="Type IV secretion system, VirB5-domain"/>
    <property type="match status" value="1"/>
</dbReference>
<reference evidence="1 2" key="1">
    <citation type="submission" date="2018-06" db="EMBL/GenBank/DDBJ databases">
        <authorList>
            <consortium name="Pathogen Informatics"/>
            <person name="Doyle S."/>
        </authorList>
    </citation>
    <scope>NUCLEOTIDE SEQUENCE [LARGE SCALE GENOMIC DNA]</scope>
    <source>
        <strain evidence="1 2">NCTC9962</strain>
    </source>
</reference>
<gene>
    <name evidence="1" type="primary">traF_2</name>
    <name evidence="1" type="ORF">NCTC9962_05157</name>
</gene>
<evidence type="ECO:0000313" key="2">
    <source>
        <dbReference type="Proteomes" id="UP000254052"/>
    </source>
</evidence>
<organism evidence="1 2">
    <name type="scientific">Escherichia coli</name>
    <dbReference type="NCBI Taxonomy" id="562"/>
    <lineage>
        <taxon>Bacteria</taxon>
        <taxon>Pseudomonadati</taxon>
        <taxon>Pseudomonadota</taxon>
        <taxon>Gammaproteobacteria</taxon>
        <taxon>Enterobacterales</taxon>
        <taxon>Enterobacteriaceae</taxon>
        <taxon>Escherichia</taxon>
    </lineage>
</organism>
<dbReference type="InterPro" id="IPR023220">
    <property type="entry name" value="T4SS_VirB5-domain"/>
</dbReference>
<dbReference type="Proteomes" id="UP000254052">
    <property type="component" value="Unassembled WGS sequence"/>
</dbReference>
<dbReference type="EMBL" id="UGED01000009">
    <property type="protein sequence ID" value="STL59707.1"/>
    <property type="molecule type" value="Genomic_DNA"/>
</dbReference>
<dbReference type="SUPFAM" id="SSF101082">
    <property type="entry name" value="Typo IV secretion system protein TraC"/>
    <property type="match status" value="1"/>
</dbReference>
<protein>
    <submittedName>
        <fullName evidence="1">Conjugal transfer protein TraF</fullName>
    </submittedName>
</protein>
<sequence length="71" mass="8091">MIIFPNLSKKLEQAATPQEKADYQNAINTESNNLLNEKTKLDLAKANFDANFKIAQASRRAEFKEEFSVDK</sequence>
<proteinExistence type="predicted"/>
<accession>A0A377BDK3</accession>